<reference evidence="9" key="1">
    <citation type="submission" date="2025-08" db="UniProtKB">
        <authorList>
            <consortium name="RefSeq"/>
        </authorList>
    </citation>
    <scope>IDENTIFICATION</scope>
</reference>
<organism evidence="8 9">
    <name type="scientific">Hydra vulgaris</name>
    <name type="common">Hydra</name>
    <name type="synonym">Hydra attenuata</name>
    <dbReference type="NCBI Taxonomy" id="6087"/>
    <lineage>
        <taxon>Eukaryota</taxon>
        <taxon>Metazoa</taxon>
        <taxon>Cnidaria</taxon>
        <taxon>Hydrozoa</taxon>
        <taxon>Hydroidolina</taxon>
        <taxon>Anthoathecata</taxon>
        <taxon>Aplanulata</taxon>
        <taxon>Hydridae</taxon>
        <taxon>Hydra</taxon>
    </lineage>
</organism>
<feature type="domain" description="Major facilitator superfamily (MFS) profile" evidence="7">
    <location>
        <begin position="203"/>
        <end position="595"/>
    </location>
</feature>
<feature type="compositionally biased region" description="Polar residues" evidence="5">
    <location>
        <begin position="1"/>
        <end position="27"/>
    </location>
</feature>
<dbReference type="CDD" id="cd17331">
    <property type="entry name" value="MFS_SLC22A18"/>
    <property type="match status" value="1"/>
</dbReference>
<dbReference type="RefSeq" id="XP_065674420.1">
    <property type="nucleotide sequence ID" value="XM_065818348.1"/>
</dbReference>
<dbReference type="GeneID" id="100210882"/>
<sequence>MQRENTNGLLSNNDYTKQEFSSSNEISPLSDDCLKNQKIMNSLNDVSYENTSSKNDENKNLNDNVNGDDMRKNYANENVVQKDKIDSNHFIANEDKDSNHFIANEDKDSNHFIANEDKDSNHFVVNEDKIDSNHFVANEDKIDSNHFVANEDKIDSNRFVVNEEKDSNRFVVNEDKIKNNLNEYDSQNELLEQAKLKRQIFMILICVNMIAFLGSFSYWMQSGVLPYLTRKIGVNPQVFGYMQSTFALYQLVGSPLFGRFGDVFGCRICLVVSEIASAVAFGSLAFATNVAMLFLSRVPAIFMHNLQGSYMIITDCTLPAERANYLGKLGVSHGIGMIVGSFTGGLITEYFGDSATAIFAACGNLLCAIIVCIFIPDDTKAIRRKLENITSTVPAQSVGASLGLKELLNIFKIKIIRYLLFIKILSAFPFALLYSMFSMAIMDFYKQGPRVNGIILAYLGSLSILIQGILIGLLTSRFLDPTLVKLAVFLNTGAFMFLIVADNIYLLCVTLLPMAIGGTVSHIVITAAITKVVPIEDTGSALGLTLSFHALIRSIAPTFGGFIFTIAGWPFIGVIGYSIHLFLSVFVVLLGKDSFDVK</sequence>
<evidence type="ECO:0000256" key="4">
    <source>
        <dbReference type="ARBA" id="ARBA00023136"/>
    </source>
</evidence>
<evidence type="ECO:0000256" key="6">
    <source>
        <dbReference type="SAM" id="Phobius"/>
    </source>
</evidence>
<dbReference type="SUPFAM" id="SSF103473">
    <property type="entry name" value="MFS general substrate transporter"/>
    <property type="match status" value="1"/>
</dbReference>
<evidence type="ECO:0000256" key="1">
    <source>
        <dbReference type="ARBA" id="ARBA00004141"/>
    </source>
</evidence>
<keyword evidence="4 6" id="KW-0472">Membrane</keyword>
<dbReference type="InterPro" id="IPR036259">
    <property type="entry name" value="MFS_trans_sf"/>
</dbReference>
<feature type="transmembrane region" description="Helical" evidence="6">
    <location>
        <begin position="239"/>
        <end position="258"/>
    </location>
</feature>
<dbReference type="InterPro" id="IPR020846">
    <property type="entry name" value="MFS_dom"/>
</dbReference>
<feature type="transmembrane region" description="Helical" evidence="6">
    <location>
        <begin position="541"/>
        <end position="563"/>
    </location>
</feature>
<evidence type="ECO:0000256" key="3">
    <source>
        <dbReference type="ARBA" id="ARBA00022989"/>
    </source>
</evidence>
<dbReference type="PROSITE" id="PS50850">
    <property type="entry name" value="MFS"/>
    <property type="match status" value="1"/>
</dbReference>
<evidence type="ECO:0000259" key="7">
    <source>
        <dbReference type="PROSITE" id="PS50850"/>
    </source>
</evidence>
<dbReference type="PANTHER" id="PTHR24002:SF3">
    <property type="entry name" value="SOLUTE CARRIER FAMILY 22 MEMBER 18"/>
    <property type="match status" value="1"/>
</dbReference>
<protein>
    <submittedName>
        <fullName evidence="9">Solute carrier family 22 member 18</fullName>
    </submittedName>
</protein>
<evidence type="ECO:0000256" key="2">
    <source>
        <dbReference type="ARBA" id="ARBA00022692"/>
    </source>
</evidence>
<evidence type="ECO:0000313" key="9">
    <source>
        <dbReference type="RefSeq" id="XP_065674420.1"/>
    </source>
</evidence>
<feature type="transmembrane region" description="Helical" evidence="6">
    <location>
        <begin position="200"/>
        <end position="219"/>
    </location>
</feature>
<feature type="region of interest" description="Disordered" evidence="5">
    <location>
        <begin position="1"/>
        <end position="28"/>
    </location>
</feature>
<keyword evidence="2 6" id="KW-0812">Transmembrane</keyword>
<feature type="transmembrane region" description="Helical" evidence="6">
    <location>
        <begin position="270"/>
        <end position="295"/>
    </location>
</feature>
<feature type="transmembrane region" description="Helical" evidence="6">
    <location>
        <begin position="569"/>
        <end position="590"/>
    </location>
</feature>
<dbReference type="PANTHER" id="PTHR24002">
    <property type="entry name" value="SOLUTE CARRIER FAMILY 22 MEMBER 18"/>
    <property type="match status" value="1"/>
</dbReference>
<dbReference type="Gene3D" id="1.20.1250.20">
    <property type="entry name" value="MFS general substrate transporter like domains"/>
    <property type="match status" value="1"/>
</dbReference>
<name>A0ABM4DIT1_HYDVU</name>
<dbReference type="PRINTS" id="PR01035">
    <property type="entry name" value="TCRTETA"/>
</dbReference>
<dbReference type="Pfam" id="PF07690">
    <property type="entry name" value="MFS_1"/>
    <property type="match status" value="1"/>
</dbReference>
<feature type="transmembrane region" description="Helical" evidence="6">
    <location>
        <begin position="486"/>
        <end position="505"/>
    </location>
</feature>
<dbReference type="InterPro" id="IPR001958">
    <property type="entry name" value="Tet-R_TetA/multi-R_MdtG-like"/>
</dbReference>
<dbReference type="InterPro" id="IPR011701">
    <property type="entry name" value="MFS"/>
</dbReference>
<gene>
    <name evidence="9" type="primary">LOC100210882</name>
</gene>
<dbReference type="Proteomes" id="UP001652625">
    <property type="component" value="Chromosome 14"/>
</dbReference>
<feature type="region of interest" description="Disordered" evidence="5">
    <location>
        <begin position="47"/>
        <end position="71"/>
    </location>
</feature>
<feature type="transmembrane region" description="Helical" evidence="6">
    <location>
        <begin position="418"/>
        <end position="442"/>
    </location>
</feature>
<feature type="transmembrane region" description="Helical" evidence="6">
    <location>
        <begin position="511"/>
        <end position="529"/>
    </location>
</feature>
<proteinExistence type="predicted"/>
<keyword evidence="3 6" id="KW-1133">Transmembrane helix</keyword>
<feature type="transmembrane region" description="Helical" evidence="6">
    <location>
        <begin position="454"/>
        <end position="474"/>
    </location>
</feature>
<feature type="transmembrane region" description="Helical" evidence="6">
    <location>
        <begin position="355"/>
        <end position="375"/>
    </location>
</feature>
<accession>A0ABM4DIT1</accession>
<evidence type="ECO:0000256" key="5">
    <source>
        <dbReference type="SAM" id="MobiDB-lite"/>
    </source>
</evidence>
<evidence type="ECO:0000313" key="8">
    <source>
        <dbReference type="Proteomes" id="UP001652625"/>
    </source>
</evidence>
<keyword evidence="8" id="KW-1185">Reference proteome</keyword>
<comment type="subcellular location">
    <subcellularLocation>
        <location evidence="1">Membrane</location>
        <topology evidence="1">Multi-pass membrane protein</topology>
    </subcellularLocation>
</comment>